<evidence type="ECO:0000256" key="2">
    <source>
        <dbReference type="ARBA" id="ARBA00009054"/>
    </source>
</evidence>
<evidence type="ECO:0000256" key="5">
    <source>
        <dbReference type="ARBA" id="ARBA00023016"/>
    </source>
</evidence>
<evidence type="ECO:0000256" key="8">
    <source>
        <dbReference type="ARBA" id="ARBA00072274"/>
    </source>
</evidence>
<evidence type="ECO:0000256" key="10">
    <source>
        <dbReference type="HAMAP-Rule" id="MF_01151"/>
    </source>
</evidence>
<sequence>MVKDKVELSEEAAEQLEKDKAGAPVQETIDLTDEELVALCKARVCPACNEKVSADEARLRSLAEMDNFKKRIQREKEEQAKYAAENVLSSLLPTLDNLGLAIEYGRNLEGCKDMLIGVEMTQKLLLDAIAQHGLIQVGATGEAFNPEVHEAIGQEPCHDTPEGCIKKVMQKGYRLKERLLRPAKVMISTGKA</sequence>
<dbReference type="Gene3D" id="2.30.22.10">
    <property type="entry name" value="Head domain of nucleotide exchange factor GrpE"/>
    <property type="match status" value="1"/>
</dbReference>
<dbReference type="GO" id="GO:0051087">
    <property type="term" value="F:protein-folding chaperone binding"/>
    <property type="evidence" value="ECO:0007669"/>
    <property type="project" value="InterPro"/>
</dbReference>
<dbReference type="InterPro" id="IPR000740">
    <property type="entry name" value="GrpE"/>
</dbReference>
<keyword evidence="13" id="KW-0175">Coiled coil</keyword>
<dbReference type="PANTHER" id="PTHR21237:SF23">
    <property type="entry name" value="GRPE PROTEIN HOMOLOG, MITOCHONDRIAL"/>
    <property type="match status" value="1"/>
</dbReference>
<dbReference type="AlphaFoldDB" id="A0A7J0BFX6"/>
<dbReference type="GO" id="GO:0006457">
    <property type="term" value="P:protein folding"/>
    <property type="evidence" value="ECO:0007669"/>
    <property type="project" value="InterPro"/>
</dbReference>
<comment type="subunit">
    <text evidence="3 10">Homodimer.</text>
</comment>
<evidence type="ECO:0000313" key="15">
    <source>
        <dbReference type="EMBL" id="GFM32101.1"/>
    </source>
</evidence>
<evidence type="ECO:0000256" key="7">
    <source>
        <dbReference type="ARBA" id="ARBA00053401"/>
    </source>
</evidence>
<dbReference type="InterPro" id="IPR009012">
    <property type="entry name" value="GrpE_head"/>
</dbReference>
<proteinExistence type="inferred from homology"/>
<keyword evidence="4 10" id="KW-0963">Cytoplasm</keyword>
<comment type="similarity">
    <text evidence="2 10 12">Belongs to the GrpE family.</text>
</comment>
<dbReference type="CDD" id="cd00446">
    <property type="entry name" value="GrpE"/>
    <property type="match status" value="1"/>
</dbReference>
<dbReference type="Gene3D" id="3.90.20.20">
    <property type="match status" value="1"/>
</dbReference>
<evidence type="ECO:0000256" key="1">
    <source>
        <dbReference type="ARBA" id="ARBA00004496"/>
    </source>
</evidence>
<dbReference type="PRINTS" id="PR00773">
    <property type="entry name" value="GRPEPROTEIN"/>
</dbReference>
<organism evidence="15 16">
    <name type="scientific">Desulfovibrio subterraneus</name>
    <dbReference type="NCBI Taxonomy" id="2718620"/>
    <lineage>
        <taxon>Bacteria</taxon>
        <taxon>Pseudomonadati</taxon>
        <taxon>Thermodesulfobacteriota</taxon>
        <taxon>Desulfovibrionia</taxon>
        <taxon>Desulfovibrionales</taxon>
        <taxon>Desulfovibrionaceae</taxon>
        <taxon>Desulfovibrio</taxon>
    </lineage>
</organism>
<dbReference type="RefSeq" id="WP_174403771.1">
    <property type="nucleotide sequence ID" value="NZ_BLVO01000004.1"/>
</dbReference>
<dbReference type="EMBL" id="BLVO01000004">
    <property type="protein sequence ID" value="GFM32101.1"/>
    <property type="molecule type" value="Genomic_DNA"/>
</dbReference>
<evidence type="ECO:0000256" key="11">
    <source>
        <dbReference type="RuleBase" id="RU000639"/>
    </source>
</evidence>
<dbReference type="HAMAP" id="MF_01151">
    <property type="entry name" value="GrpE"/>
    <property type="match status" value="1"/>
</dbReference>
<keyword evidence="5 10" id="KW-0346">Stress response</keyword>
<dbReference type="Proteomes" id="UP000503840">
    <property type="component" value="Unassembled WGS sequence"/>
</dbReference>
<evidence type="ECO:0000256" key="14">
    <source>
        <dbReference type="SAM" id="MobiDB-lite"/>
    </source>
</evidence>
<name>A0A7J0BFX6_9BACT</name>
<feature type="coiled-coil region" evidence="13">
    <location>
        <begin position="58"/>
        <end position="85"/>
    </location>
</feature>
<reference evidence="15 16" key="1">
    <citation type="submission" date="2020-05" db="EMBL/GenBank/DDBJ databases">
        <title>Draft genome sequence of Desulfovibrio sp. strain HN2T.</title>
        <authorList>
            <person name="Ueno A."/>
            <person name="Tamazawa S."/>
            <person name="Tamamura S."/>
            <person name="Murakami T."/>
            <person name="Kiyama T."/>
            <person name="Inomata H."/>
            <person name="Amano Y."/>
            <person name="Miyakawa K."/>
            <person name="Tamaki H."/>
            <person name="Naganuma T."/>
            <person name="Kaneko K."/>
        </authorList>
    </citation>
    <scope>NUCLEOTIDE SEQUENCE [LARGE SCALE GENOMIC DNA]</scope>
    <source>
        <strain evidence="15 16">HN2</strain>
    </source>
</reference>
<dbReference type="GO" id="GO:0005737">
    <property type="term" value="C:cytoplasm"/>
    <property type="evidence" value="ECO:0007669"/>
    <property type="project" value="UniProtKB-SubCell"/>
</dbReference>
<dbReference type="SUPFAM" id="SSF58014">
    <property type="entry name" value="Coiled-coil domain of nucleotide exchange factor GrpE"/>
    <property type="match status" value="1"/>
</dbReference>
<comment type="caution">
    <text evidence="15">The sequence shown here is derived from an EMBL/GenBank/DDBJ whole genome shotgun (WGS) entry which is preliminary data.</text>
</comment>
<protein>
    <recommendedName>
        <fullName evidence="8 10">Protein GrpE</fullName>
    </recommendedName>
    <alternativeName>
        <fullName evidence="9 10">HSP-70 cofactor</fullName>
    </alternativeName>
</protein>
<dbReference type="GO" id="GO:0051082">
    <property type="term" value="F:unfolded protein binding"/>
    <property type="evidence" value="ECO:0007669"/>
    <property type="project" value="TreeGrafter"/>
</dbReference>
<keyword evidence="6 10" id="KW-0143">Chaperone</keyword>
<evidence type="ECO:0000313" key="16">
    <source>
        <dbReference type="Proteomes" id="UP000503840"/>
    </source>
</evidence>
<dbReference type="InterPro" id="IPR013805">
    <property type="entry name" value="GrpE_CC"/>
</dbReference>
<dbReference type="GO" id="GO:0042803">
    <property type="term" value="F:protein homodimerization activity"/>
    <property type="evidence" value="ECO:0007669"/>
    <property type="project" value="InterPro"/>
</dbReference>
<keyword evidence="16" id="KW-1185">Reference proteome</keyword>
<dbReference type="FunFam" id="2.30.22.10:FF:000001">
    <property type="entry name" value="Protein GrpE"/>
    <property type="match status" value="1"/>
</dbReference>
<dbReference type="Pfam" id="PF01025">
    <property type="entry name" value="GrpE"/>
    <property type="match status" value="1"/>
</dbReference>
<comment type="subcellular location">
    <subcellularLocation>
        <location evidence="1 10">Cytoplasm</location>
    </subcellularLocation>
</comment>
<evidence type="ECO:0000256" key="9">
    <source>
        <dbReference type="ARBA" id="ARBA00076414"/>
    </source>
</evidence>
<evidence type="ECO:0000256" key="12">
    <source>
        <dbReference type="RuleBase" id="RU004478"/>
    </source>
</evidence>
<accession>A0A7J0BFX6</accession>
<dbReference type="GO" id="GO:0000774">
    <property type="term" value="F:adenyl-nucleotide exchange factor activity"/>
    <property type="evidence" value="ECO:0007669"/>
    <property type="project" value="InterPro"/>
</dbReference>
<dbReference type="SUPFAM" id="SSF51064">
    <property type="entry name" value="Head domain of nucleotide exchange factor GrpE"/>
    <property type="match status" value="1"/>
</dbReference>
<evidence type="ECO:0000256" key="3">
    <source>
        <dbReference type="ARBA" id="ARBA00011738"/>
    </source>
</evidence>
<evidence type="ECO:0000256" key="6">
    <source>
        <dbReference type="ARBA" id="ARBA00023186"/>
    </source>
</evidence>
<dbReference type="PROSITE" id="PS01071">
    <property type="entry name" value="GRPE"/>
    <property type="match status" value="1"/>
</dbReference>
<evidence type="ECO:0000256" key="4">
    <source>
        <dbReference type="ARBA" id="ARBA00022490"/>
    </source>
</evidence>
<dbReference type="PANTHER" id="PTHR21237">
    <property type="entry name" value="GRPE PROTEIN"/>
    <property type="match status" value="1"/>
</dbReference>
<comment type="function">
    <text evidence="7 10 11">Participates actively in the response to hyperosmotic and heat shock by preventing the aggregation of stress-denatured proteins, in association with DnaK and GrpE. It is the nucleotide exchange factor for DnaK and may function as a thermosensor. Unfolded proteins bind initially to DnaJ; upon interaction with the DnaJ-bound protein, DnaK hydrolyzes its bound ATP, resulting in the formation of a stable complex. GrpE releases ADP from DnaK; ATP binding to DnaK triggers the release of the substrate protein, thus completing the reaction cycle. Several rounds of ATP-dependent interactions between DnaJ, DnaK and GrpE are required for fully efficient folding.</text>
</comment>
<evidence type="ECO:0000256" key="13">
    <source>
        <dbReference type="SAM" id="Coils"/>
    </source>
</evidence>
<feature type="region of interest" description="Disordered" evidence="14">
    <location>
        <begin position="1"/>
        <end position="22"/>
    </location>
</feature>
<gene>
    <name evidence="10 15" type="primary">grpE</name>
    <name evidence="15" type="ORF">DSM101010T_04660</name>
</gene>